<sequence length="57" mass="6116">MARWDALLSPILTLSGETGTPNHRPSSFLTLRADALGSALSLPVRLDERSGVPSLDR</sequence>
<proteinExistence type="predicted"/>
<organism evidence="1 2">
    <name type="scientific">Haloferax namakaokahaiae</name>
    <dbReference type="NCBI Taxonomy" id="1748331"/>
    <lineage>
        <taxon>Archaea</taxon>
        <taxon>Methanobacteriati</taxon>
        <taxon>Methanobacteriota</taxon>
        <taxon>Stenosarchaea group</taxon>
        <taxon>Halobacteria</taxon>
        <taxon>Halobacteriales</taxon>
        <taxon>Haloferacaceae</taxon>
        <taxon>Haloferax</taxon>
    </lineage>
</organism>
<accession>A0ABD5ZFU1</accession>
<dbReference type="EMBL" id="JBHTAA010000005">
    <property type="protein sequence ID" value="MFC7203944.1"/>
    <property type="molecule type" value="Genomic_DNA"/>
</dbReference>
<name>A0ABD5ZFU1_9EURY</name>
<reference evidence="1 2" key="1">
    <citation type="journal article" date="2019" name="Int. J. Syst. Evol. Microbiol.">
        <title>The Global Catalogue of Microorganisms (GCM) 10K type strain sequencing project: providing services to taxonomists for standard genome sequencing and annotation.</title>
        <authorList>
            <consortium name="The Broad Institute Genomics Platform"/>
            <consortium name="The Broad Institute Genome Sequencing Center for Infectious Disease"/>
            <person name="Wu L."/>
            <person name="Ma J."/>
        </authorList>
    </citation>
    <scope>NUCLEOTIDE SEQUENCE [LARGE SCALE GENOMIC DNA]</scope>
    <source>
        <strain evidence="1 2">DSM 29988</strain>
    </source>
</reference>
<dbReference type="RefSeq" id="WP_390223277.1">
    <property type="nucleotide sequence ID" value="NZ_JBHTAA010000005.1"/>
</dbReference>
<protein>
    <submittedName>
        <fullName evidence="1">Uncharacterized protein</fullName>
    </submittedName>
</protein>
<dbReference type="Proteomes" id="UP001596481">
    <property type="component" value="Unassembled WGS sequence"/>
</dbReference>
<comment type="caution">
    <text evidence="1">The sequence shown here is derived from an EMBL/GenBank/DDBJ whole genome shotgun (WGS) entry which is preliminary data.</text>
</comment>
<gene>
    <name evidence="1" type="ORF">ACFQJC_10490</name>
</gene>
<evidence type="ECO:0000313" key="1">
    <source>
        <dbReference type="EMBL" id="MFC7203944.1"/>
    </source>
</evidence>
<dbReference type="AlphaFoldDB" id="A0ABD5ZFU1"/>
<evidence type="ECO:0000313" key="2">
    <source>
        <dbReference type="Proteomes" id="UP001596481"/>
    </source>
</evidence>
<keyword evidence="2" id="KW-1185">Reference proteome</keyword>